<protein>
    <recommendedName>
        <fullName evidence="5">Lipoprotein</fullName>
    </recommendedName>
</protein>
<dbReference type="EMBL" id="CP065053">
    <property type="protein sequence ID" value="QPI47323.1"/>
    <property type="molecule type" value="Genomic_DNA"/>
</dbReference>
<gene>
    <name evidence="3" type="ORF">IV454_17025</name>
</gene>
<feature type="chain" id="PRO_5046492757" description="Lipoprotein" evidence="2">
    <location>
        <begin position="23"/>
        <end position="145"/>
    </location>
</feature>
<evidence type="ECO:0000256" key="2">
    <source>
        <dbReference type="SAM" id="SignalP"/>
    </source>
</evidence>
<dbReference type="Proteomes" id="UP000662888">
    <property type="component" value="Chromosome"/>
</dbReference>
<reference evidence="3 4" key="1">
    <citation type="submission" date="2020-11" db="EMBL/GenBank/DDBJ databases">
        <authorList>
            <person name="Sun Q."/>
        </authorList>
    </citation>
    <scope>NUCLEOTIDE SEQUENCE [LARGE SCALE GENOMIC DNA]</scope>
    <source>
        <strain evidence="3 4">P8398</strain>
    </source>
</reference>
<evidence type="ECO:0000313" key="3">
    <source>
        <dbReference type="EMBL" id="QPI47323.1"/>
    </source>
</evidence>
<evidence type="ECO:0000256" key="1">
    <source>
        <dbReference type="SAM" id="MobiDB-lite"/>
    </source>
</evidence>
<feature type="compositionally biased region" description="Basic and acidic residues" evidence="1">
    <location>
        <begin position="93"/>
        <end position="108"/>
    </location>
</feature>
<keyword evidence="2" id="KW-0732">Signal</keyword>
<dbReference type="RefSeq" id="WP_206087046.1">
    <property type="nucleotide sequence ID" value="NZ_CP065053.1"/>
</dbReference>
<feature type="signal peptide" evidence="2">
    <location>
        <begin position="1"/>
        <end position="22"/>
    </location>
</feature>
<accession>A0AA48W8K3</accession>
<feature type="region of interest" description="Disordered" evidence="1">
    <location>
        <begin position="31"/>
        <end position="65"/>
    </location>
</feature>
<feature type="compositionally biased region" description="Low complexity" evidence="1">
    <location>
        <begin position="44"/>
        <end position="63"/>
    </location>
</feature>
<sequence>MFFNVFNRALLCAGIFALTACGGGDPANAPLPTVQQGPTTVVQPANPGSPTAGAPPAAQSPAPRHVSVATAAEREAEQLRMVPYEQAFALEIQRRAQERPEHLREPAEPPRAAGQAACDSGTQGRPADCTPAQSGAPLQAGGQAL</sequence>
<organism evidence="3 4">
    <name type="scientific">Massilia antarctica</name>
    <dbReference type="NCBI Taxonomy" id="2765360"/>
    <lineage>
        <taxon>Bacteria</taxon>
        <taxon>Pseudomonadati</taxon>
        <taxon>Pseudomonadota</taxon>
        <taxon>Betaproteobacteria</taxon>
        <taxon>Burkholderiales</taxon>
        <taxon>Oxalobacteraceae</taxon>
        <taxon>Telluria group</taxon>
        <taxon>Massilia</taxon>
    </lineage>
</organism>
<keyword evidence="4" id="KW-1185">Reference proteome</keyword>
<evidence type="ECO:0008006" key="5">
    <source>
        <dbReference type="Google" id="ProtNLM"/>
    </source>
</evidence>
<proteinExistence type="predicted"/>
<feature type="region of interest" description="Disordered" evidence="1">
    <location>
        <begin position="93"/>
        <end position="145"/>
    </location>
</feature>
<feature type="compositionally biased region" description="Polar residues" evidence="1">
    <location>
        <begin position="33"/>
        <end position="43"/>
    </location>
</feature>
<evidence type="ECO:0000313" key="4">
    <source>
        <dbReference type="Proteomes" id="UP000662888"/>
    </source>
</evidence>
<name>A0AA48W8K3_9BURK</name>